<name>A0A087E2Q1_9BIFI</name>
<protein>
    <submittedName>
        <fullName evidence="1">Uncharacterized protein</fullName>
    </submittedName>
</protein>
<comment type="caution">
    <text evidence="1">The sequence shown here is derived from an EMBL/GenBank/DDBJ whole genome shotgun (WGS) entry which is preliminary data.</text>
</comment>
<proteinExistence type="predicted"/>
<reference evidence="1 2" key="1">
    <citation type="submission" date="2014-03" db="EMBL/GenBank/DDBJ databases">
        <title>Genomics of Bifidobacteria.</title>
        <authorList>
            <person name="Ventura M."/>
            <person name="Milani C."/>
            <person name="Lugli G.A."/>
        </authorList>
    </citation>
    <scope>NUCLEOTIDE SEQUENCE [LARGE SCALE GENOMIC DNA]</scope>
    <source>
        <strain evidence="1 2">LMG 21395</strain>
    </source>
</reference>
<gene>
    <name evidence="1" type="ORF">THER5_0227</name>
</gene>
<dbReference type="EMBL" id="JGZT01000007">
    <property type="protein sequence ID" value="KFJ02052.1"/>
    <property type="molecule type" value="Genomic_DNA"/>
</dbReference>
<dbReference type="AlphaFoldDB" id="A0A087E2Q1"/>
<organism evidence="1 2">
    <name type="scientific">Bifidobacterium thermacidophilum subsp. thermacidophilum</name>
    <dbReference type="NCBI Taxonomy" id="79262"/>
    <lineage>
        <taxon>Bacteria</taxon>
        <taxon>Bacillati</taxon>
        <taxon>Actinomycetota</taxon>
        <taxon>Actinomycetes</taxon>
        <taxon>Bifidobacteriales</taxon>
        <taxon>Bifidobacteriaceae</taxon>
        <taxon>Bifidobacterium</taxon>
    </lineage>
</organism>
<evidence type="ECO:0000313" key="2">
    <source>
        <dbReference type="Proteomes" id="UP000029003"/>
    </source>
</evidence>
<sequence>MVEDIHKLLRDAFDEADARPDPHWPLKRFALDLWTQGALDGEQLARLTRLMHEDELDHGHTIRAPWSSITGMQTSRSGSTRWKPLDLSLNLSQIE</sequence>
<evidence type="ECO:0000313" key="1">
    <source>
        <dbReference type="EMBL" id="KFJ02052.1"/>
    </source>
</evidence>
<dbReference type="Proteomes" id="UP000029003">
    <property type="component" value="Unassembled WGS sequence"/>
</dbReference>
<accession>A0A087E2Q1</accession>